<feature type="domain" description="IPT/TIG" evidence="1">
    <location>
        <begin position="1"/>
        <end position="81"/>
    </location>
</feature>
<comment type="caution">
    <text evidence="2">The sequence shown here is derived from an EMBL/GenBank/DDBJ whole genome shotgun (WGS) entry which is preliminary data.</text>
</comment>
<dbReference type="InterPro" id="IPR017868">
    <property type="entry name" value="Filamin/ABP280_repeat-like"/>
</dbReference>
<feature type="domain" description="IPT/TIG" evidence="1">
    <location>
        <begin position="165"/>
        <end position="244"/>
    </location>
</feature>
<dbReference type="SMART" id="SM00429">
    <property type="entry name" value="IPT"/>
    <property type="match status" value="12"/>
</dbReference>
<dbReference type="InterPro" id="IPR002909">
    <property type="entry name" value="IPT_dom"/>
</dbReference>
<dbReference type="Proteomes" id="UP001550535">
    <property type="component" value="Unassembled WGS sequence"/>
</dbReference>
<dbReference type="InterPro" id="IPR014756">
    <property type="entry name" value="Ig_E-set"/>
</dbReference>
<feature type="domain" description="IPT/TIG" evidence="1">
    <location>
        <begin position="574"/>
        <end position="654"/>
    </location>
</feature>
<feature type="domain" description="IPT/TIG" evidence="1">
    <location>
        <begin position="820"/>
        <end position="900"/>
    </location>
</feature>
<keyword evidence="3" id="KW-1185">Reference proteome</keyword>
<reference evidence="2 3" key="1">
    <citation type="submission" date="2024-06" db="EMBL/GenBank/DDBJ databases">
        <title>The Natural Products Discovery Center: Release of the First 8490 Sequenced Strains for Exploring Actinobacteria Biosynthetic Diversity.</title>
        <authorList>
            <person name="Kalkreuter E."/>
            <person name="Kautsar S.A."/>
            <person name="Yang D."/>
            <person name="Bader C.D."/>
            <person name="Teijaro C.N."/>
            <person name="Fluegel L."/>
            <person name="Davis C.M."/>
            <person name="Simpson J.R."/>
            <person name="Lauterbach L."/>
            <person name="Steele A.D."/>
            <person name="Gui C."/>
            <person name="Meng S."/>
            <person name="Li G."/>
            <person name="Viehrig K."/>
            <person name="Ye F."/>
            <person name="Su P."/>
            <person name="Kiefer A.F."/>
            <person name="Nichols A."/>
            <person name="Cepeda A.J."/>
            <person name="Yan W."/>
            <person name="Fan B."/>
            <person name="Jiang Y."/>
            <person name="Adhikari A."/>
            <person name="Zheng C.-J."/>
            <person name="Schuster L."/>
            <person name="Cowan T.M."/>
            <person name="Smanski M.J."/>
            <person name="Chevrette M.G."/>
            <person name="De Carvalho L.P.S."/>
            <person name="Shen B."/>
        </authorList>
    </citation>
    <scope>NUCLEOTIDE SEQUENCE [LARGE SCALE GENOMIC DNA]</scope>
    <source>
        <strain evidence="2 3">NPDC019434</strain>
    </source>
</reference>
<organism evidence="2 3">
    <name type="scientific">Nocardia niwae</name>
    <dbReference type="NCBI Taxonomy" id="626084"/>
    <lineage>
        <taxon>Bacteria</taxon>
        <taxon>Bacillati</taxon>
        <taxon>Actinomycetota</taxon>
        <taxon>Actinomycetes</taxon>
        <taxon>Mycobacteriales</taxon>
        <taxon>Nocardiaceae</taxon>
        <taxon>Nocardia</taxon>
    </lineage>
</organism>
<evidence type="ECO:0000313" key="3">
    <source>
        <dbReference type="Proteomes" id="UP001550535"/>
    </source>
</evidence>
<dbReference type="Gene3D" id="2.60.40.10">
    <property type="entry name" value="Immunoglobulins"/>
    <property type="match status" value="12"/>
</dbReference>
<dbReference type="InterPro" id="IPR013783">
    <property type="entry name" value="Ig-like_fold"/>
</dbReference>
<dbReference type="PANTHER" id="PTHR22625:SF70">
    <property type="entry name" value="PLEXIN A, ISOFORM A"/>
    <property type="match status" value="1"/>
</dbReference>
<feature type="domain" description="IPT/TIG" evidence="1">
    <location>
        <begin position="83"/>
        <end position="163"/>
    </location>
</feature>
<protein>
    <submittedName>
        <fullName evidence="2">IPT/TIG domain-containing protein</fullName>
    </submittedName>
</protein>
<feature type="domain" description="IPT/TIG" evidence="1">
    <location>
        <begin position="246"/>
        <end position="326"/>
    </location>
</feature>
<dbReference type="PANTHER" id="PTHR22625">
    <property type="entry name" value="PLEXIN"/>
    <property type="match status" value="1"/>
</dbReference>
<feature type="domain" description="IPT/TIG" evidence="1">
    <location>
        <begin position="410"/>
        <end position="490"/>
    </location>
</feature>
<evidence type="ECO:0000259" key="1">
    <source>
        <dbReference type="SMART" id="SM00429"/>
    </source>
</evidence>
<dbReference type="InterPro" id="IPR031148">
    <property type="entry name" value="Plexin"/>
</dbReference>
<name>A0ABV2X541_9NOCA</name>
<gene>
    <name evidence="2" type="ORF">ABZ507_04220</name>
</gene>
<dbReference type="RefSeq" id="WP_063019824.1">
    <property type="nucleotide sequence ID" value="NZ_JBEYBR010000006.1"/>
</dbReference>
<feature type="domain" description="IPT/TIG" evidence="1">
    <location>
        <begin position="738"/>
        <end position="818"/>
    </location>
</feature>
<dbReference type="CDD" id="cd00102">
    <property type="entry name" value="IPT"/>
    <property type="match status" value="11"/>
</dbReference>
<dbReference type="PROSITE" id="PS50194">
    <property type="entry name" value="FILAMIN_REPEAT"/>
    <property type="match status" value="1"/>
</dbReference>
<dbReference type="SUPFAM" id="SSF81296">
    <property type="entry name" value="E set domains"/>
    <property type="match status" value="12"/>
</dbReference>
<proteinExistence type="predicted"/>
<feature type="domain" description="IPT/TIG" evidence="1">
    <location>
        <begin position="492"/>
        <end position="572"/>
    </location>
</feature>
<feature type="domain" description="IPT/TIG" evidence="1">
    <location>
        <begin position="656"/>
        <end position="736"/>
    </location>
</feature>
<evidence type="ECO:0000313" key="2">
    <source>
        <dbReference type="EMBL" id="MEU2121018.1"/>
    </source>
</evidence>
<feature type="domain" description="IPT/TIG" evidence="1">
    <location>
        <begin position="902"/>
        <end position="982"/>
    </location>
</feature>
<sequence>MPTITSLSPTSGPSTGGTSVTITGTGFGGPTTVRFGSTATTFTLDSPTQITAIAPAGSVGTVQVTVSDSGGTSNGVAYTYLAVPALNSITPNQGSTAGGTSVTLTGSGFTGATAVTFGSTPATSFTVVSDTQITAVTPAGTGIVPVTVTGPGGTSGAVPFIYVVVPTITSISPTSGPTAGGNSVTITGTGFTGPLTVRFGSTATVFTINSPTQITAVAPAGTGTVQVTVTGSGGTSNGVAYTYAAVPALTSIAPSSGPVTGGTTVILTGTNLTGATAVTFGGTPATSFTVNSATQITAVAPAGTGTVQVRVTTPGGLSNGLAYTYVAVPTLTTVVPSSGPAAGGTTVILTGTNLTGATAVTFGGTPAISFTVNSATQITAVAPAGAGTVQVAVTTAGGTSNGVAYTYIPVPALTAVVPNVGPVSGGTTVVITGTGLTGATAVNFGGTPATSFTVNSATQITAVAPAGTGTVQVTVTTPGGTSNGVAYTYVAVPALTAVVPNVGPVSGGTTVVITGTNLTGATAVDFGGTPATSFTVNSATQITAVAPAGTGTVQVTVTTPGGTSNGVAYTYVAVPTVTVVVPNVGVAAGGTTVVITGTGLSTATAVDFGGTPATSFTVNSDTQITAVAPAGTGTVQLTVTTAGGTSNGVAYTYIPLPALTAVVPNVGPASGGTTVILTGTGLTGATAVDFGGTPATSFTVNSDTQITAVAPAGTGTVQVTATTSGGTSNGVAYTYIAVPTLTAAVPNVGVAAGGTIVVLTGTGLTGATAVNFGATPATSFTVDSATQITAVAPAGTGTVQLTVTTAGGTSNGVAYTYIALPTLVTALPNVGLEAGGTIVVLTGTGLSTATAVDFGGTPATSFTVNSDTQITAVAPAGTGTVQVTATTAGGTSNGVAYTYLGIPVLVTALPNVGPVVGGTPVVIAGTNLLGATSVDFGGTPAASFTVDSALQITAVTPAGTGTVQLTVTTSGGTSNGLAFTYI</sequence>
<feature type="domain" description="IPT/TIG" evidence="1">
    <location>
        <begin position="328"/>
        <end position="408"/>
    </location>
</feature>
<accession>A0ABV2X541</accession>
<dbReference type="Pfam" id="PF01833">
    <property type="entry name" value="TIG"/>
    <property type="match status" value="12"/>
</dbReference>
<dbReference type="EMBL" id="JBEYBR010000006">
    <property type="protein sequence ID" value="MEU2121018.1"/>
    <property type="molecule type" value="Genomic_DNA"/>
</dbReference>